<proteinExistence type="predicted"/>
<protein>
    <recommendedName>
        <fullName evidence="4">Protein BatD</fullName>
    </recommendedName>
</protein>
<accession>A0A8J6PDH9</accession>
<name>A0A8J6PDH9_9FLAO</name>
<dbReference type="Proteomes" id="UP000652681">
    <property type="component" value="Unassembled WGS sequence"/>
</dbReference>
<keyword evidence="1" id="KW-0472">Membrane</keyword>
<reference evidence="2" key="1">
    <citation type="submission" date="2020-09" db="EMBL/GenBank/DDBJ databases">
        <title>Taishania pollutisoli gen. nov., sp. nov., Isolated from Tetrabromobisphenol A-Contaminated Soil.</title>
        <authorList>
            <person name="Chen Q."/>
        </authorList>
    </citation>
    <scope>NUCLEOTIDE SEQUENCE</scope>
    <source>
        <strain evidence="2">CZZ-1</strain>
    </source>
</reference>
<dbReference type="RefSeq" id="WP_216713435.1">
    <property type="nucleotide sequence ID" value="NZ_JACVEL010000001.1"/>
</dbReference>
<comment type="caution">
    <text evidence="2">The sequence shown here is derived from an EMBL/GenBank/DDBJ whole genome shotgun (WGS) entry which is preliminary data.</text>
</comment>
<dbReference type="AlphaFoldDB" id="A0A8J6PDH9"/>
<evidence type="ECO:0008006" key="4">
    <source>
        <dbReference type="Google" id="ProtNLM"/>
    </source>
</evidence>
<keyword evidence="1" id="KW-0812">Transmembrane</keyword>
<gene>
    <name evidence="2" type="ORF">H9Y05_02775</name>
</gene>
<sequence>MAKTIHIVRSVFSLCRAKEGNVLRANRLFVCVYCVCTSVAFGQELSAYLNHDRVKMGEAVVLKLVVKLPENSDISIEPYEKEFPALRKKEDSRVSENRIVLEIESAFKDTIKRSGNKITWIGSYSLVAWDTGKIVIPPQKVIINDSTFLFNETAFTVISETIGVQDELFDIEEGFATVPDELTWLQWLKTYWYITAGGIVLITASVWWYIKRKNKQPVKMETVMSLKDRTLFAINVLDKQKLWQEGKLKQHYSEMSHIMRSYLSGRYGLNLLERTTFETKALLLQTGLPADTVETFMTILRQADMVKFANSTTDELNILKISMLAKQIVAETSPLEIESEERRS</sequence>
<evidence type="ECO:0000313" key="2">
    <source>
        <dbReference type="EMBL" id="MBC9811390.1"/>
    </source>
</evidence>
<keyword evidence="3" id="KW-1185">Reference proteome</keyword>
<keyword evidence="1" id="KW-1133">Transmembrane helix</keyword>
<organism evidence="2 3">
    <name type="scientific">Taishania pollutisoli</name>
    <dbReference type="NCBI Taxonomy" id="2766479"/>
    <lineage>
        <taxon>Bacteria</taxon>
        <taxon>Pseudomonadati</taxon>
        <taxon>Bacteroidota</taxon>
        <taxon>Flavobacteriia</taxon>
        <taxon>Flavobacteriales</taxon>
        <taxon>Crocinitomicaceae</taxon>
        <taxon>Taishania</taxon>
    </lineage>
</organism>
<dbReference type="EMBL" id="JACVEL010000001">
    <property type="protein sequence ID" value="MBC9811390.1"/>
    <property type="molecule type" value="Genomic_DNA"/>
</dbReference>
<evidence type="ECO:0000256" key="1">
    <source>
        <dbReference type="SAM" id="Phobius"/>
    </source>
</evidence>
<evidence type="ECO:0000313" key="3">
    <source>
        <dbReference type="Proteomes" id="UP000652681"/>
    </source>
</evidence>
<feature type="transmembrane region" description="Helical" evidence="1">
    <location>
        <begin position="191"/>
        <end position="210"/>
    </location>
</feature>